<proteinExistence type="predicted"/>
<protein>
    <submittedName>
        <fullName evidence="2">Putative portal protein</fullName>
    </submittedName>
</protein>
<feature type="compositionally biased region" description="Acidic residues" evidence="1">
    <location>
        <begin position="607"/>
        <end position="622"/>
    </location>
</feature>
<organism evidence="2">
    <name type="scientific">viral metagenome</name>
    <dbReference type="NCBI Taxonomy" id="1070528"/>
    <lineage>
        <taxon>unclassified sequences</taxon>
        <taxon>metagenomes</taxon>
        <taxon>organismal metagenomes</taxon>
    </lineage>
</organism>
<sequence length="650" mass="71771">MTIPGRGGFRTKGDALAGGAAVDLGGATLDRVNFPTPSAWRPDKELADQLQMLTCGSTVAGGTEQVVDHAGLDKIYGLYRLSPLLQPIIQALQDNVYAVGFSVVPRIDPDAEDAPKKVKEALSFEKVGEDFDADPEITDEEVEKEIARLRARIRNEKLYLERFFENCCSGVMSITRLCILVGQDMEVADSGYMEVIRNGITGKPERLDWAPGWSIRAKPIGEEYVVTPARKRLSPVRAEDGVDYRQFRSWVQIDWNGQVVGRYKDFGDPRCMSRKTGKHYRDLEEMHQNEIEWDTWENPDTGEQKLVGALPATELLQFSLPNAASSTYGLHQWSGGYPGVEGTRDLDEENQLVVTDQKIPQMMMFISGGRGIPKEDIERFKAEITQSEPGQRGIYIIQAAAQQYAGSGPSSDPKFHIERTKSEQHTDALGLLYKKDSYDQVRRMWRIPKVALGDEEGLNKATGDLMFRYAETNVYDPKRDIFVGPFNAALLPELGIECVQLRMQSRVPRDPEILAKIITGLVSAGVLTPDEGREFAGDIFNKDMRSLEGKWTKLPTPLLTAILQTKNQFVAAALLSNKENLLGQLESALLGDAAKAADAQKLGGNVQEEEENGPEDGPEPAAEEAGKKGSKPVKDREGVAPESDGEPEAG</sequence>
<name>A0A6M3XZP3_9ZZZZ</name>
<gene>
    <name evidence="2" type="ORF">TM448B02743_0008</name>
</gene>
<dbReference type="AlphaFoldDB" id="A0A6M3XZP3"/>
<accession>A0A6M3XZP3</accession>
<evidence type="ECO:0000313" key="2">
    <source>
        <dbReference type="EMBL" id="QJI01736.1"/>
    </source>
</evidence>
<feature type="compositionally biased region" description="Basic and acidic residues" evidence="1">
    <location>
        <begin position="624"/>
        <end position="639"/>
    </location>
</feature>
<evidence type="ECO:0000256" key="1">
    <source>
        <dbReference type="SAM" id="MobiDB-lite"/>
    </source>
</evidence>
<dbReference type="EMBL" id="MT144946">
    <property type="protein sequence ID" value="QJI01736.1"/>
    <property type="molecule type" value="Genomic_DNA"/>
</dbReference>
<reference evidence="2" key="1">
    <citation type="submission" date="2020-03" db="EMBL/GenBank/DDBJ databases">
        <title>The deep terrestrial virosphere.</title>
        <authorList>
            <person name="Holmfeldt K."/>
            <person name="Nilsson E."/>
            <person name="Simone D."/>
            <person name="Lopez-Fernandez M."/>
            <person name="Wu X."/>
            <person name="de Brujin I."/>
            <person name="Lundin D."/>
            <person name="Andersson A."/>
            <person name="Bertilsson S."/>
            <person name="Dopson M."/>
        </authorList>
    </citation>
    <scope>NUCLEOTIDE SEQUENCE</scope>
    <source>
        <strain evidence="2">TM448B02743</strain>
    </source>
</reference>
<feature type="region of interest" description="Disordered" evidence="1">
    <location>
        <begin position="597"/>
        <end position="650"/>
    </location>
</feature>